<keyword evidence="2" id="KW-0732">Signal</keyword>
<evidence type="ECO:0000313" key="3">
    <source>
        <dbReference type="EMBL" id="KPM12010.1"/>
    </source>
</evidence>
<organism evidence="3 4">
    <name type="scientific">Sarcoptes scabiei</name>
    <name type="common">Itch mite</name>
    <name type="synonym">Acarus scabiei</name>
    <dbReference type="NCBI Taxonomy" id="52283"/>
    <lineage>
        <taxon>Eukaryota</taxon>
        <taxon>Metazoa</taxon>
        <taxon>Ecdysozoa</taxon>
        <taxon>Arthropoda</taxon>
        <taxon>Chelicerata</taxon>
        <taxon>Arachnida</taxon>
        <taxon>Acari</taxon>
        <taxon>Acariformes</taxon>
        <taxon>Sarcoptiformes</taxon>
        <taxon>Astigmata</taxon>
        <taxon>Psoroptidia</taxon>
        <taxon>Sarcoptoidea</taxon>
        <taxon>Sarcoptidae</taxon>
        <taxon>Sarcoptinae</taxon>
        <taxon>Sarcoptes</taxon>
    </lineage>
</organism>
<name>A0A132ANA3_SARSC</name>
<feature type="region of interest" description="Disordered" evidence="1">
    <location>
        <begin position="50"/>
        <end position="162"/>
    </location>
</feature>
<comment type="caution">
    <text evidence="3">The sequence shown here is derived from an EMBL/GenBank/DDBJ whole genome shotgun (WGS) entry which is preliminary data.</text>
</comment>
<evidence type="ECO:0000256" key="1">
    <source>
        <dbReference type="SAM" id="MobiDB-lite"/>
    </source>
</evidence>
<protein>
    <submittedName>
        <fullName evidence="3">Uncharacterized protein</fullName>
    </submittedName>
</protein>
<feature type="compositionally biased region" description="Low complexity" evidence="1">
    <location>
        <begin position="127"/>
        <end position="147"/>
    </location>
</feature>
<feature type="signal peptide" evidence="2">
    <location>
        <begin position="1"/>
        <end position="21"/>
    </location>
</feature>
<evidence type="ECO:0000313" key="4">
    <source>
        <dbReference type="Proteomes" id="UP000616769"/>
    </source>
</evidence>
<sequence>MFFARFSTLFLVLYLMTILFCQNDLLLVNAQNRQRGPRYYGQVVPFSVDKPNVKPQQTPKIGDNAAYGGEEDDQYYGDGNQEQYPLSSRRQSSRGFGQRRIKSRKDERDQQRYLRKLQREQQRQQRRNFIQQRDRYGQQPPYQPAYQSRSYRSGPSFGSSYQ</sequence>
<reference evidence="3 4" key="1">
    <citation type="journal article" date="2015" name="Parasit. Vectors">
        <title>Draft genome of the scabies mite.</title>
        <authorList>
            <person name="Rider S.D.Jr."/>
            <person name="Morgan M.S."/>
            <person name="Arlian L.G."/>
        </authorList>
    </citation>
    <scope>NUCLEOTIDE SEQUENCE [LARGE SCALE GENOMIC DNA]</scope>
    <source>
        <strain evidence="3">Arlian Lab</strain>
    </source>
</reference>
<dbReference type="AlphaFoldDB" id="A0A132ANA3"/>
<feature type="compositionally biased region" description="Basic and acidic residues" evidence="1">
    <location>
        <begin position="104"/>
        <end position="123"/>
    </location>
</feature>
<gene>
    <name evidence="3" type="ORF">QR98_0105910</name>
</gene>
<dbReference type="EMBL" id="JXLN01018540">
    <property type="protein sequence ID" value="KPM12010.1"/>
    <property type="molecule type" value="Genomic_DNA"/>
</dbReference>
<feature type="compositionally biased region" description="Polar residues" evidence="1">
    <location>
        <begin position="148"/>
        <end position="162"/>
    </location>
</feature>
<dbReference type="Proteomes" id="UP000616769">
    <property type="component" value="Unassembled WGS sequence"/>
</dbReference>
<feature type="compositionally biased region" description="Low complexity" evidence="1">
    <location>
        <begin position="87"/>
        <end position="96"/>
    </location>
</feature>
<dbReference type="VEuPathDB" id="VectorBase:SSCA000367"/>
<proteinExistence type="predicted"/>
<feature type="chain" id="PRO_5007287748" evidence="2">
    <location>
        <begin position="22"/>
        <end position="162"/>
    </location>
</feature>
<evidence type="ECO:0000256" key="2">
    <source>
        <dbReference type="SAM" id="SignalP"/>
    </source>
</evidence>
<accession>A0A132ANA3</accession>